<dbReference type="Pfam" id="PF13646">
    <property type="entry name" value="HEAT_2"/>
    <property type="match status" value="6"/>
</dbReference>
<comment type="caution">
    <text evidence="1">The sequence shown here is derived from an EMBL/GenBank/DDBJ whole genome shotgun (WGS) entry which is preliminary data.</text>
</comment>
<dbReference type="EMBL" id="PQAP01000194">
    <property type="protein sequence ID" value="PWB68641.1"/>
    <property type="molecule type" value="Genomic_DNA"/>
</dbReference>
<sequence>MANVIERIGELLARLQSPDFYEREEAVKELGTYQEDEAVAGLVIAIEDPDLGIRELAANLLCTMKSGTAAQLLCSFLAHLDISTRNLAAEILVRMGADAVPALTETLKSDDYDVRKFAVDVLGLIRDERAIEPLCQRLWDDNANVVCSAAEALGEIGSPAAVPHLLAVYEKIEDVRMPAIEALGKIGDHAALEHLYRCLGTDDPMILYAVIDAIGQIGNLDSMPYLQKFMNQPELPIAETAMCAAIKISVRNHGRIGCDLPLDRFTDFLFDGVKKGNVEITEFTLSRLSHWYGSHVIENLLTVLDCVDDTKLGKISEALVLVGRSYSELMIEHLLRAGRESKLRLLEVIKHFIDETIARQLLPLANDPEPDVRRQVAYLLGVSGCRDAVPVLRALTKDGTGHVRAAAYAALGWLATDEDLGFIMDGLSDKYGDVREAAAGAMIIVGGPKVVARLTSELYQDDVERQRLAVIALGWIGEREVIEPLLQAVNHQDPGVRKSAITALSKFDSIGSVEPLLVALTDENSGVRKAAVTTLVALKKDAAANDIRFLLSDPDIWVRYHTIMAIAECGNRSAASFLIPLLQDEQDIVKIAAAKALASLGASDALPALSKLSQERNKDVVEAGDMAVTALGGQK</sequence>
<evidence type="ECO:0000313" key="1">
    <source>
        <dbReference type="EMBL" id="PWB68641.1"/>
    </source>
</evidence>
<accession>A0A855X3H0</accession>
<evidence type="ECO:0000313" key="2">
    <source>
        <dbReference type="Proteomes" id="UP000250918"/>
    </source>
</evidence>
<protein>
    <recommendedName>
        <fullName evidence="3">HEAT repeat domain-containing protein</fullName>
    </recommendedName>
</protein>
<proteinExistence type="predicted"/>
<dbReference type="Proteomes" id="UP000250918">
    <property type="component" value="Unassembled WGS sequence"/>
</dbReference>
<dbReference type="InterPro" id="IPR016024">
    <property type="entry name" value="ARM-type_fold"/>
</dbReference>
<evidence type="ECO:0008006" key="3">
    <source>
        <dbReference type="Google" id="ProtNLM"/>
    </source>
</evidence>
<gene>
    <name evidence="1" type="ORF">C3F09_11245</name>
</gene>
<dbReference type="PANTHER" id="PTHR12697">
    <property type="entry name" value="PBS LYASE HEAT-LIKE PROTEIN"/>
    <property type="match status" value="1"/>
</dbReference>
<dbReference type="GO" id="GO:0016491">
    <property type="term" value="F:oxidoreductase activity"/>
    <property type="evidence" value="ECO:0007669"/>
    <property type="project" value="TreeGrafter"/>
</dbReference>
<organism evidence="1 2">
    <name type="scientific">candidate division GN15 bacterium</name>
    <dbReference type="NCBI Taxonomy" id="2072418"/>
    <lineage>
        <taxon>Bacteria</taxon>
        <taxon>candidate division GN15</taxon>
    </lineage>
</organism>
<name>A0A855X3H0_9BACT</name>
<dbReference type="SMART" id="SM00567">
    <property type="entry name" value="EZ_HEAT"/>
    <property type="match status" value="15"/>
</dbReference>
<dbReference type="InterPro" id="IPR011989">
    <property type="entry name" value="ARM-like"/>
</dbReference>
<dbReference type="AlphaFoldDB" id="A0A855X3H0"/>
<reference evidence="1 2" key="1">
    <citation type="journal article" date="2018" name="ISME J.">
        <title>A methanotrophic archaeon couples anaerobic oxidation of methane to Fe(III) reduction.</title>
        <authorList>
            <person name="Cai C."/>
            <person name="Leu A.O."/>
            <person name="Xie G.J."/>
            <person name="Guo J."/>
            <person name="Feng Y."/>
            <person name="Zhao J.X."/>
            <person name="Tyson G.W."/>
            <person name="Yuan Z."/>
            <person name="Hu S."/>
        </authorList>
    </citation>
    <scope>NUCLEOTIDE SEQUENCE [LARGE SCALE GENOMIC DNA]</scope>
    <source>
        <strain evidence="1">FeB_12</strain>
    </source>
</reference>
<dbReference type="PANTHER" id="PTHR12697:SF5">
    <property type="entry name" value="DEOXYHYPUSINE HYDROXYLASE"/>
    <property type="match status" value="1"/>
</dbReference>
<dbReference type="InterPro" id="IPR004155">
    <property type="entry name" value="PBS_lyase_HEAT"/>
</dbReference>
<dbReference type="SUPFAM" id="SSF48371">
    <property type="entry name" value="ARM repeat"/>
    <property type="match status" value="1"/>
</dbReference>
<dbReference type="Gene3D" id="1.25.10.10">
    <property type="entry name" value="Leucine-rich Repeat Variant"/>
    <property type="match status" value="4"/>
</dbReference>